<comment type="similarity">
    <text evidence="1">Belongs to the short-chain dehydrogenases/reductases (SDR) family.</text>
</comment>
<dbReference type="PRINTS" id="PR00081">
    <property type="entry name" value="GDHRDH"/>
</dbReference>
<evidence type="ECO:0000313" key="2">
    <source>
        <dbReference type="EMBL" id="TCN35700.1"/>
    </source>
</evidence>
<dbReference type="InterPro" id="IPR050259">
    <property type="entry name" value="SDR"/>
</dbReference>
<dbReference type="InterPro" id="IPR002347">
    <property type="entry name" value="SDR_fam"/>
</dbReference>
<dbReference type="CDD" id="cd05233">
    <property type="entry name" value="SDR_c"/>
    <property type="match status" value="1"/>
</dbReference>
<protein>
    <submittedName>
        <fullName evidence="2">3-oxoacyl-[acyl-carrier protein] reductase</fullName>
    </submittedName>
</protein>
<evidence type="ECO:0000256" key="1">
    <source>
        <dbReference type="ARBA" id="ARBA00006484"/>
    </source>
</evidence>
<dbReference type="SUPFAM" id="SSF51735">
    <property type="entry name" value="NAD(P)-binding Rossmann-fold domains"/>
    <property type="match status" value="1"/>
</dbReference>
<gene>
    <name evidence="2" type="ORF">EV665_12622</name>
</gene>
<dbReference type="InterPro" id="IPR036291">
    <property type="entry name" value="NAD(P)-bd_dom_sf"/>
</dbReference>
<dbReference type="PANTHER" id="PTHR42879">
    <property type="entry name" value="3-OXOACYL-(ACYL-CARRIER-PROTEIN) REDUCTASE"/>
    <property type="match status" value="1"/>
</dbReference>
<sequence length="262" mass="27956">MDLGYKNHRCLITASTGGLGFAISRAMAREGATVVINGRSAETIERAITRLSAEVPAAKLEAAVGNSGTREGCDELIANCPDVDVLVVNLGIYEAVDIYKAGDDRWYELIEVNVMSGVRLARHYLPKMLARDAGRVVFMASESGINPAPEMPAYSATKTMQLSLARNLAETTKGTNVTVNSVLPGPCSTEGVADLIAGLYPGVPTPEAERRFVAENRPTSLIQRLSRPEEVADFVTFLGSSRTGIVNGSALRIDGGLIRTVM</sequence>
<proteinExistence type="inferred from homology"/>
<dbReference type="Pfam" id="PF00106">
    <property type="entry name" value="adh_short"/>
    <property type="match status" value="1"/>
</dbReference>
<name>A0A4V2RGA3_SHIGR</name>
<dbReference type="AlphaFoldDB" id="A0A4V2RGA3"/>
<evidence type="ECO:0000313" key="3">
    <source>
        <dbReference type="Proteomes" id="UP000295351"/>
    </source>
</evidence>
<organism evidence="2 3">
    <name type="scientific">Shinella granuli</name>
    <dbReference type="NCBI Taxonomy" id="323621"/>
    <lineage>
        <taxon>Bacteria</taxon>
        <taxon>Pseudomonadati</taxon>
        <taxon>Pseudomonadota</taxon>
        <taxon>Alphaproteobacteria</taxon>
        <taxon>Hyphomicrobiales</taxon>
        <taxon>Rhizobiaceae</taxon>
        <taxon>Shinella</taxon>
    </lineage>
</organism>
<keyword evidence="3" id="KW-1185">Reference proteome</keyword>
<accession>A0A4V2RGA3</accession>
<reference evidence="2 3" key="1">
    <citation type="submission" date="2019-03" db="EMBL/GenBank/DDBJ databases">
        <title>Genomic Encyclopedia of Type Strains, Phase IV (KMG-IV): sequencing the most valuable type-strain genomes for metagenomic binning, comparative biology and taxonomic classification.</title>
        <authorList>
            <person name="Goeker M."/>
        </authorList>
    </citation>
    <scope>NUCLEOTIDE SEQUENCE [LARGE SCALE GENOMIC DNA]</scope>
    <source>
        <strain evidence="2 3">DSM 18401</strain>
    </source>
</reference>
<dbReference type="EMBL" id="SLVX01000026">
    <property type="protein sequence ID" value="TCN35700.1"/>
    <property type="molecule type" value="Genomic_DNA"/>
</dbReference>
<comment type="caution">
    <text evidence="2">The sequence shown here is derived from an EMBL/GenBank/DDBJ whole genome shotgun (WGS) entry which is preliminary data.</text>
</comment>
<dbReference type="Proteomes" id="UP000295351">
    <property type="component" value="Unassembled WGS sequence"/>
</dbReference>
<dbReference type="RefSeq" id="WP_133036474.1">
    <property type="nucleotide sequence ID" value="NZ_BAABEI010000001.1"/>
</dbReference>
<dbReference type="Gene3D" id="3.40.50.720">
    <property type="entry name" value="NAD(P)-binding Rossmann-like Domain"/>
    <property type="match status" value="1"/>
</dbReference>